<keyword evidence="3 7" id="KW-0812">Transmembrane</keyword>
<feature type="transmembrane region" description="Helical" evidence="7">
    <location>
        <begin position="235"/>
        <end position="252"/>
    </location>
</feature>
<evidence type="ECO:0000256" key="5">
    <source>
        <dbReference type="ARBA" id="ARBA00023136"/>
    </source>
</evidence>
<feature type="transmembrane region" description="Helical" evidence="7">
    <location>
        <begin position="258"/>
        <end position="276"/>
    </location>
</feature>
<feature type="region of interest" description="Disordered" evidence="6">
    <location>
        <begin position="283"/>
        <end position="311"/>
    </location>
</feature>
<feature type="transmembrane region" description="Helical" evidence="7">
    <location>
        <begin position="93"/>
        <end position="111"/>
    </location>
</feature>
<dbReference type="InterPro" id="IPR051258">
    <property type="entry name" value="Diverse_Substrate_Transporter"/>
</dbReference>
<dbReference type="Pfam" id="PF00892">
    <property type="entry name" value="EamA"/>
    <property type="match status" value="2"/>
</dbReference>
<accession>A0A538UB14</accession>
<organism evidence="9 10">
    <name type="scientific">Eiseniibacteriota bacterium</name>
    <dbReference type="NCBI Taxonomy" id="2212470"/>
    <lineage>
        <taxon>Bacteria</taxon>
        <taxon>Candidatus Eiseniibacteriota</taxon>
    </lineage>
</organism>
<evidence type="ECO:0000313" key="10">
    <source>
        <dbReference type="Proteomes" id="UP000319771"/>
    </source>
</evidence>
<feature type="transmembrane region" description="Helical" evidence="7">
    <location>
        <begin position="179"/>
        <end position="197"/>
    </location>
</feature>
<feature type="transmembrane region" description="Helical" evidence="7">
    <location>
        <begin position="203"/>
        <end position="223"/>
    </location>
</feature>
<reference evidence="9 10" key="1">
    <citation type="journal article" date="2019" name="Nat. Microbiol.">
        <title>Mediterranean grassland soil C-N compound turnover is dependent on rainfall and depth, and is mediated by genomically divergent microorganisms.</title>
        <authorList>
            <person name="Diamond S."/>
            <person name="Andeer P.F."/>
            <person name="Li Z."/>
            <person name="Crits-Christoph A."/>
            <person name="Burstein D."/>
            <person name="Anantharaman K."/>
            <person name="Lane K.R."/>
            <person name="Thomas B.C."/>
            <person name="Pan C."/>
            <person name="Northen T.R."/>
            <person name="Banfield J.F."/>
        </authorList>
    </citation>
    <scope>NUCLEOTIDE SEQUENCE [LARGE SCALE GENOMIC DNA]</scope>
    <source>
        <strain evidence="9">WS_11</strain>
    </source>
</reference>
<dbReference type="Proteomes" id="UP000319771">
    <property type="component" value="Unassembled WGS sequence"/>
</dbReference>
<comment type="caution">
    <text evidence="9">The sequence shown here is derived from an EMBL/GenBank/DDBJ whole genome shotgun (WGS) entry which is preliminary data.</text>
</comment>
<feature type="transmembrane region" description="Helical" evidence="7">
    <location>
        <begin position="66"/>
        <end position="87"/>
    </location>
</feature>
<proteinExistence type="predicted"/>
<dbReference type="PANTHER" id="PTHR42920">
    <property type="entry name" value="OS03G0707200 PROTEIN-RELATED"/>
    <property type="match status" value="1"/>
</dbReference>
<dbReference type="AlphaFoldDB" id="A0A538UB14"/>
<dbReference type="SUPFAM" id="SSF103481">
    <property type="entry name" value="Multidrug resistance efflux transporter EmrE"/>
    <property type="match status" value="2"/>
</dbReference>
<evidence type="ECO:0000256" key="4">
    <source>
        <dbReference type="ARBA" id="ARBA00022989"/>
    </source>
</evidence>
<evidence type="ECO:0000256" key="7">
    <source>
        <dbReference type="SAM" id="Phobius"/>
    </source>
</evidence>
<comment type="subcellular location">
    <subcellularLocation>
        <location evidence="1">Cell membrane</location>
        <topology evidence="1">Multi-pass membrane protein</topology>
    </subcellularLocation>
</comment>
<keyword evidence="4 7" id="KW-1133">Transmembrane helix</keyword>
<protein>
    <submittedName>
        <fullName evidence="9">DMT family transporter</fullName>
    </submittedName>
</protein>
<feature type="compositionally biased region" description="Basic and acidic residues" evidence="6">
    <location>
        <begin position="286"/>
        <end position="305"/>
    </location>
</feature>
<evidence type="ECO:0000256" key="2">
    <source>
        <dbReference type="ARBA" id="ARBA00022475"/>
    </source>
</evidence>
<keyword evidence="5 7" id="KW-0472">Membrane</keyword>
<dbReference type="InterPro" id="IPR037185">
    <property type="entry name" value="EmrE-like"/>
</dbReference>
<dbReference type="InterPro" id="IPR000620">
    <property type="entry name" value="EamA_dom"/>
</dbReference>
<dbReference type="EMBL" id="VBPB01000084">
    <property type="protein sequence ID" value="TMQ73037.1"/>
    <property type="molecule type" value="Genomic_DNA"/>
</dbReference>
<evidence type="ECO:0000256" key="3">
    <source>
        <dbReference type="ARBA" id="ARBA00022692"/>
    </source>
</evidence>
<feature type="domain" description="EamA" evidence="8">
    <location>
        <begin position="1"/>
        <end position="135"/>
    </location>
</feature>
<evidence type="ECO:0000313" key="9">
    <source>
        <dbReference type="EMBL" id="TMQ73037.1"/>
    </source>
</evidence>
<gene>
    <name evidence="9" type="ORF">E6K81_05820</name>
</gene>
<dbReference type="GO" id="GO:0005886">
    <property type="term" value="C:plasma membrane"/>
    <property type="evidence" value="ECO:0007669"/>
    <property type="project" value="UniProtKB-SubCell"/>
</dbReference>
<sequence length="341" mass="34745">MLFALLAAALFGAGVPASKPLLGVLTPFQLAGLLYLGAAVGVAPTAARASGGLRLPRAGDRNRLRLFGAIAAGGVAGPLLLLFGLRLAGAASVSLWLCFEVVATALLGALFFRDRIGGRGAAGVSCALAGAVLLSSGEGASGFAAGGLLIAACTCWGLDNHLTAMIDGITPSQTTFWKGLVAGAVNLAIGAGGAPLAGSAAHVAGAIAVGTLSYGASIALLISASQELGATRAQSVFASAPFFGALFAMLFLGEALGAAHLAAAFLFAAGVALLSLDRHAHSHTHAAHEHEHAHRHDDGHHEHPHPGQPRALWHTHRHRHEPMVHAHLHWPDLHHRHDDGD</sequence>
<feature type="transmembrane region" description="Helical" evidence="7">
    <location>
        <begin position="27"/>
        <end position="46"/>
    </location>
</feature>
<evidence type="ECO:0000256" key="6">
    <source>
        <dbReference type="SAM" id="MobiDB-lite"/>
    </source>
</evidence>
<evidence type="ECO:0000259" key="8">
    <source>
        <dbReference type="Pfam" id="PF00892"/>
    </source>
</evidence>
<dbReference type="Gene3D" id="1.10.3730.20">
    <property type="match status" value="1"/>
</dbReference>
<keyword evidence="2" id="KW-1003">Cell membrane</keyword>
<dbReference type="PANTHER" id="PTHR42920:SF11">
    <property type="entry name" value="INNER MEMBRANE PROTEIN YTFF"/>
    <property type="match status" value="1"/>
</dbReference>
<name>A0A538UB14_UNCEI</name>
<evidence type="ECO:0000256" key="1">
    <source>
        <dbReference type="ARBA" id="ARBA00004651"/>
    </source>
</evidence>
<feature type="domain" description="EamA" evidence="8">
    <location>
        <begin position="148"/>
        <end position="275"/>
    </location>
</feature>